<evidence type="ECO:0000256" key="1">
    <source>
        <dbReference type="SAM" id="MobiDB-lite"/>
    </source>
</evidence>
<reference evidence="2" key="1">
    <citation type="submission" date="2021-12" db="EMBL/GenBank/DDBJ databases">
        <authorList>
            <person name="King R."/>
        </authorList>
    </citation>
    <scope>NUCLEOTIDE SEQUENCE</scope>
</reference>
<dbReference type="OrthoDB" id="7255276at2759"/>
<dbReference type="AlphaFoldDB" id="A0A9P0FIF9"/>
<sequence>MAVLSSVLKPATVSTCKKMFTPRRTSILSLNNPILKIPKVPLHPAIFRSSKENIHSRLLMDRSTMSNTLLMKMDSNPKENIYPPHHHPPKD</sequence>
<name>A0A9P0FIF9_BRAAE</name>
<evidence type="ECO:0000313" key="3">
    <source>
        <dbReference type="Proteomes" id="UP001154078"/>
    </source>
</evidence>
<accession>A0A9P0FIF9</accession>
<evidence type="ECO:0000313" key="2">
    <source>
        <dbReference type="EMBL" id="CAH0558115.1"/>
    </source>
</evidence>
<gene>
    <name evidence="2" type="ORF">MELIAE_LOCUS8657</name>
</gene>
<feature type="region of interest" description="Disordered" evidence="1">
    <location>
        <begin position="72"/>
        <end position="91"/>
    </location>
</feature>
<keyword evidence="3" id="KW-1185">Reference proteome</keyword>
<dbReference type="EMBL" id="OV121136">
    <property type="protein sequence ID" value="CAH0558115.1"/>
    <property type="molecule type" value="Genomic_DNA"/>
</dbReference>
<dbReference type="Proteomes" id="UP001154078">
    <property type="component" value="Chromosome 5"/>
</dbReference>
<protein>
    <submittedName>
        <fullName evidence="2">Uncharacterized protein</fullName>
    </submittedName>
</protein>
<proteinExistence type="predicted"/>
<organism evidence="2 3">
    <name type="scientific">Brassicogethes aeneus</name>
    <name type="common">Rape pollen beetle</name>
    <name type="synonym">Meligethes aeneus</name>
    <dbReference type="NCBI Taxonomy" id="1431903"/>
    <lineage>
        <taxon>Eukaryota</taxon>
        <taxon>Metazoa</taxon>
        <taxon>Ecdysozoa</taxon>
        <taxon>Arthropoda</taxon>
        <taxon>Hexapoda</taxon>
        <taxon>Insecta</taxon>
        <taxon>Pterygota</taxon>
        <taxon>Neoptera</taxon>
        <taxon>Endopterygota</taxon>
        <taxon>Coleoptera</taxon>
        <taxon>Polyphaga</taxon>
        <taxon>Cucujiformia</taxon>
        <taxon>Nitidulidae</taxon>
        <taxon>Meligethinae</taxon>
        <taxon>Brassicogethes</taxon>
    </lineage>
</organism>